<keyword evidence="2" id="KW-1185">Reference proteome</keyword>
<protein>
    <submittedName>
        <fullName evidence="1">Uncharacterized protein</fullName>
    </submittedName>
</protein>
<dbReference type="Proteomes" id="UP000186657">
    <property type="component" value="Unassembled WGS sequence"/>
</dbReference>
<name>A0A1U7N6L9_9CYAN</name>
<organism evidence="1 2">
    <name type="scientific">Moorena bouillonii PNG</name>
    <dbReference type="NCBI Taxonomy" id="568701"/>
    <lineage>
        <taxon>Bacteria</taxon>
        <taxon>Bacillati</taxon>
        <taxon>Cyanobacteriota</taxon>
        <taxon>Cyanophyceae</taxon>
        <taxon>Coleofasciculales</taxon>
        <taxon>Coleofasciculaceae</taxon>
        <taxon>Moorena</taxon>
    </lineage>
</organism>
<reference evidence="1 2" key="1">
    <citation type="submission" date="2016-10" db="EMBL/GenBank/DDBJ databases">
        <title>Comparative genomics uncovers the prolific and rare metabolic potential of the cyanobacterial genus Moorea.</title>
        <authorList>
            <person name="Leao T."/>
            <person name="Castelao G."/>
            <person name="Korobeynikov A."/>
            <person name="Monroe E.A."/>
            <person name="Podell S."/>
            <person name="Glukhov E."/>
            <person name="Allen E."/>
            <person name="Gerwick W.H."/>
            <person name="Gerwick L."/>
        </authorList>
    </citation>
    <scope>NUCLEOTIDE SEQUENCE [LARGE SCALE GENOMIC DNA]</scope>
    <source>
        <strain evidence="1 2">PNG5-198</strain>
    </source>
</reference>
<gene>
    <name evidence="1" type="ORF">BJP37_23805</name>
</gene>
<dbReference type="EMBL" id="MKZS01000001">
    <property type="protein sequence ID" value="OLT61591.1"/>
    <property type="molecule type" value="Genomic_DNA"/>
</dbReference>
<proteinExistence type="predicted"/>
<evidence type="ECO:0000313" key="2">
    <source>
        <dbReference type="Proteomes" id="UP000186657"/>
    </source>
</evidence>
<dbReference type="AlphaFoldDB" id="A0A1U7N6L9"/>
<evidence type="ECO:0000313" key="1">
    <source>
        <dbReference type="EMBL" id="OLT61591.1"/>
    </source>
</evidence>
<accession>A0A1U7N6L9</accession>
<sequence length="64" mass="6988">MQSYQKVLGKYLPFEQVFAALKTAAKKGMNAFSLPDTDPIKAKLRLLCKEALTDQGMGVISIGI</sequence>
<comment type="caution">
    <text evidence="1">The sequence shown here is derived from an EMBL/GenBank/DDBJ whole genome shotgun (WGS) entry which is preliminary data.</text>
</comment>
<dbReference type="RefSeq" id="WP_075902840.1">
    <property type="nucleotide sequence ID" value="NZ_MKZS01000001.1"/>
</dbReference>